<sequence>MKKILFLMLLSVTFTLPTLAIRPLQKVWTVKQSDSTSIKILVHGEGGRTVFFTSLDGKIIVKGADNNFYHAIIRDGELHPSTYIAHEAGDRTAEEKAFLAETRTEKNMHLLKPVSAHASHKAPHKAISASTEDGLGAFNKSGVGGIKSIGKPLVPAIMVEFTNKKFLQTTTPEKMTRYCNEPGYNEEKLCVGSVKDFFESQSRGMFVPTFEIIGPIKVDHAYSYYGKNENVAQLLRDVVKKATEQGISFDKFKDPTSGKVELICLFYAGRGQATEDPNDPLYENYIWPQEQDIEENIEGTHFNSFFVGNELDHYGKLMGMGIFCHELGHALGLPDFYNTNPYVTLPRNPFGFWSIMDAGPYVNRANAPIGYTAYERSYLGWLKIKELTEPETVKLDPVSNKEGQLAAIVRSPNSRLEYFILENRTSDTWYPKEYKENRGGGYETFTFGDGLMLSHYAYDKYTWASNNVNTNAQKMRAYMIPADGEKLNYSAHRENLYGVNKMNIDKLTFYDKTSIENAVQDIKVHEDGTITFGYRQQPNSIENITDKTKETVGDGYYYDLQGRRVLNPTRGIYIHNGKKIVVK</sequence>
<feature type="domain" description="Peptidase M6-like" evidence="2">
    <location>
        <begin position="319"/>
        <end position="379"/>
    </location>
</feature>
<dbReference type="Proteomes" id="UP000217431">
    <property type="component" value="Chromosome I"/>
</dbReference>
<proteinExistence type="predicted"/>
<dbReference type="SUPFAM" id="SSF55486">
    <property type="entry name" value="Metalloproteases ('zincins'), catalytic domain"/>
    <property type="match status" value="1"/>
</dbReference>
<dbReference type="STRING" id="28131.BWX40_04040"/>
<evidence type="ECO:0000313" key="4">
    <source>
        <dbReference type="Proteomes" id="UP000217431"/>
    </source>
</evidence>
<name>A0A0S3UIY1_PREIN</name>
<dbReference type="AlphaFoldDB" id="A0A0S3UIY1"/>
<dbReference type="PANTHER" id="PTHR41775">
    <property type="entry name" value="SECRETED PROTEIN-RELATED"/>
    <property type="match status" value="1"/>
</dbReference>
<organism evidence="3 4">
    <name type="scientific">Prevotella intermedia</name>
    <dbReference type="NCBI Taxonomy" id="28131"/>
    <lineage>
        <taxon>Bacteria</taxon>
        <taxon>Pseudomonadati</taxon>
        <taxon>Bacteroidota</taxon>
        <taxon>Bacteroidia</taxon>
        <taxon>Bacteroidales</taxon>
        <taxon>Prevotellaceae</taxon>
        <taxon>Prevotella</taxon>
    </lineage>
</organism>
<dbReference type="RefSeq" id="WP_096405337.1">
    <property type="nucleotide sequence ID" value="NZ_AP014597.1"/>
</dbReference>
<dbReference type="EMBL" id="AP014597">
    <property type="protein sequence ID" value="BAU17403.1"/>
    <property type="molecule type" value="Genomic_DNA"/>
</dbReference>
<evidence type="ECO:0000256" key="1">
    <source>
        <dbReference type="SAM" id="SignalP"/>
    </source>
</evidence>
<dbReference type="NCBIfam" id="TIGR03296">
    <property type="entry name" value="M6dom_TIGR03296"/>
    <property type="match status" value="1"/>
</dbReference>
<dbReference type="InterPro" id="IPR008757">
    <property type="entry name" value="Peptidase_M6-like_domain"/>
</dbReference>
<dbReference type="GO" id="GO:0006508">
    <property type="term" value="P:proteolysis"/>
    <property type="evidence" value="ECO:0007669"/>
    <property type="project" value="InterPro"/>
</dbReference>
<reference evidence="3 4" key="1">
    <citation type="journal article" date="2016" name="DNA Res.">
        <title>The complete genome sequencing of Prevotella intermedia strain OMA14 and a subsequent fine-scale, intra-species genomic comparison reveal an unusual amplification of conjugative and mobile transposons and identify a novel Prevotella-lineage-specific repeat.</title>
        <authorList>
            <person name="Naito M."/>
            <person name="Ogura Y."/>
            <person name="Itoh T."/>
            <person name="Shoji M."/>
            <person name="Okamoto M."/>
            <person name="Hayashi T."/>
            <person name="Nakayama K."/>
        </authorList>
    </citation>
    <scope>NUCLEOTIDE SEQUENCE [LARGE SCALE GENOMIC DNA]</scope>
    <source>
        <strain evidence="3 4">OMA14</strain>
    </source>
</reference>
<keyword evidence="1" id="KW-0732">Signal</keyword>
<gene>
    <name evidence="3" type="ORF">PIOMA14_I_0895</name>
</gene>
<evidence type="ECO:0000259" key="2">
    <source>
        <dbReference type="Pfam" id="PF05547"/>
    </source>
</evidence>
<protein>
    <recommendedName>
        <fullName evidence="2">Peptidase M6-like domain-containing protein</fullName>
    </recommendedName>
</protein>
<dbReference type="Pfam" id="PF05547">
    <property type="entry name" value="Peptidase_M6"/>
    <property type="match status" value="1"/>
</dbReference>
<accession>A0A0S3UIY1</accession>
<feature type="chain" id="PRO_5006619864" description="Peptidase M6-like domain-containing protein" evidence="1">
    <location>
        <begin position="21"/>
        <end position="583"/>
    </location>
</feature>
<dbReference type="GO" id="GO:0008233">
    <property type="term" value="F:peptidase activity"/>
    <property type="evidence" value="ECO:0007669"/>
    <property type="project" value="InterPro"/>
</dbReference>
<feature type="signal peptide" evidence="1">
    <location>
        <begin position="1"/>
        <end position="20"/>
    </location>
</feature>
<evidence type="ECO:0000313" key="3">
    <source>
        <dbReference type="EMBL" id="BAU17403.1"/>
    </source>
</evidence>
<dbReference type="PANTHER" id="PTHR41775:SF1">
    <property type="entry name" value="PEPTIDASE M6-LIKE DOMAIN-CONTAINING PROTEIN"/>
    <property type="match status" value="1"/>
</dbReference>